<reference evidence="2 3" key="1">
    <citation type="submission" date="2022-03" db="EMBL/GenBank/DDBJ databases">
        <title>Mucilaginibacter sp. isolated from the gut of Protaetia brevitarsis seulensis larvae.</title>
        <authorList>
            <person name="Won M."/>
            <person name="Kim S.-J."/>
            <person name="Kwon S.-W."/>
        </authorList>
    </citation>
    <scope>NUCLEOTIDE SEQUENCE [LARGE SCALE GENOMIC DNA]</scope>
    <source>
        <strain evidence="2 3">CFWR-12</strain>
    </source>
</reference>
<dbReference type="PANTHER" id="PTHR43781">
    <property type="entry name" value="SACCHAROPINE DEHYDROGENASE"/>
    <property type="match status" value="1"/>
</dbReference>
<evidence type="ECO:0000313" key="3">
    <source>
        <dbReference type="Proteomes" id="UP000832097"/>
    </source>
</evidence>
<evidence type="ECO:0000259" key="1">
    <source>
        <dbReference type="Pfam" id="PF03435"/>
    </source>
</evidence>
<dbReference type="EMBL" id="CP094528">
    <property type="protein sequence ID" value="UOE44982.1"/>
    <property type="molecule type" value="Genomic_DNA"/>
</dbReference>
<dbReference type="InterPro" id="IPR036291">
    <property type="entry name" value="NAD(P)-bd_dom_sf"/>
</dbReference>
<evidence type="ECO:0000313" key="2">
    <source>
        <dbReference type="EMBL" id="UOE44982.1"/>
    </source>
</evidence>
<gene>
    <name evidence="2" type="ORF">MTO99_04155</name>
</gene>
<organism evidence="2 3">
    <name type="scientific">Agromyces larvae</name>
    <dbReference type="NCBI Taxonomy" id="2929802"/>
    <lineage>
        <taxon>Bacteria</taxon>
        <taxon>Bacillati</taxon>
        <taxon>Actinomycetota</taxon>
        <taxon>Actinomycetes</taxon>
        <taxon>Micrococcales</taxon>
        <taxon>Microbacteriaceae</taxon>
        <taxon>Agromyces</taxon>
    </lineage>
</organism>
<protein>
    <submittedName>
        <fullName evidence="2">Saccharopine dehydrogenase NADP-binding domain-containing protein</fullName>
    </submittedName>
</protein>
<dbReference type="PANTHER" id="PTHR43781:SF1">
    <property type="entry name" value="SACCHAROPINE DEHYDROGENASE"/>
    <property type="match status" value="1"/>
</dbReference>
<dbReference type="Proteomes" id="UP000832097">
    <property type="component" value="Chromosome"/>
</dbReference>
<dbReference type="SUPFAM" id="SSF51735">
    <property type="entry name" value="NAD(P)-binding Rossmann-fold domains"/>
    <property type="match status" value="1"/>
</dbReference>
<proteinExistence type="predicted"/>
<sequence>MSADAAASEPIGTTGAPAKVLVYGAYGHTGRFVVTELVERGHVPVLSGRNETALAAMAGELGLEARQADVSDATALDAALHGVAALVNCAGPFAHTTEPLLDAALRAQVAYVDVAAEIEANEDTFSRLRGRADLEGAIVVPAMAFFGGLGDLLATAAAGDWTDADEVRVAYGLSSWHPTAGTRAAGAVSRERRDGRHVTFEDGGLRYGEDRSELTTWSFPEPTGARDVRSKFSMADIVTIPKHLAVREVTCFMTVEAVSELSSPATPEPVAVDESGRSEQTFVVDVVVRRGTEERRAFASGQDIYAITGPLAAEAVDRILTGRTRTTGVAPAGAMFDPADFLDALHDELAWAIEESTPGES</sequence>
<dbReference type="Pfam" id="PF03435">
    <property type="entry name" value="Sacchrp_dh_NADP"/>
    <property type="match status" value="1"/>
</dbReference>
<feature type="domain" description="Saccharopine dehydrogenase NADP binding" evidence="1">
    <location>
        <begin position="20"/>
        <end position="124"/>
    </location>
</feature>
<dbReference type="RefSeq" id="WP_243557193.1">
    <property type="nucleotide sequence ID" value="NZ_CP094528.1"/>
</dbReference>
<name>A0ABY4C0I0_9MICO</name>
<dbReference type="Gene3D" id="3.40.50.720">
    <property type="entry name" value="NAD(P)-binding Rossmann-like Domain"/>
    <property type="match status" value="1"/>
</dbReference>
<dbReference type="InterPro" id="IPR005097">
    <property type="entry name" value="Sacchrp_dh_NADP-bd"/>
</dbReference>
<keyword evidence="3" id="KW-1185">Reference proteome</keyword>
<accession>A0ABY4C0I0</accession>